<keyword evidence="1" id="KW-0812">Transmembrane</keyword>
<evidence type="ECO:0000256" key="2">
    <source>
        <dbReference type="SAM" id="SignalP"/>
    </source>
</evidence>
<name>A0A146G748_TERSA</name>
<proteinExistence type="predicted"/>
<dbReference type="AlphaFoldDB" id="A0A146G748"/>
<dbReference type="EMBL" id="BDCO01000002">
    <property type="protein sequence ID" value="GAT32727.1"/>
    <property type="molecule type" value="Genomic_DNA"/>
</dbReference>
<evidence type="ECO:0000313" key="4">
    <source>
        <dbReference type="Proteomes" id="UP000076023"/>
    </source>
</evidence>
<keyword evidence="1" id="KW-1133">Transmembrane helix</keyword>
<dbReference type="InParanoid" id="A0A146G748"/>
<dbReference type="RefSeq" id="WP_075078544.1">
    <property type="nucleotide sequence ID" value="NZ_BDCO01000002.1"/>
</dbReference>
<dbReference type="Proteomes" id="UP000076023">
    <property type="component" value="Unassembled WGS sequence"/>
</dbReference>
<protein>
    <submittedName>
        <fullName evidence="3">PEP-CTERM protein-sorting domain-containing protein</fullName>
    </submittedName>
</protein>
<comment type="caution">
    <text evidence="3">The sequence shown here is derived from an EMBL/GenBank/DDBJ whole genome shotgun (WGS) entry which is preliminary data.</text>
</comment>
<keyword evidence="4" id="KW-1185">Reference proteome</keyword>
<accession>A0A146G748</accession>
<reference evidence="4" key="1">
    <citation type="journal article" date="2017" name="Genome Announc.">
        <title>Draft Genome Sequence of Terrimicrobium sacchariphilum NM-5T, a Facultative Anaerobic Soil Bacterium of the Class Spartobacteria.</title>
        <authorList>
            <person name="Qiu Y.L."/>
            <person name="Tourlousse D.M."/>
            <person name="Matsuura N."/>
            <person name="Ohashi A."/>
            <person name="Sekiguchi Y."/>
        </authorList>
    </citation>
    <scope>NUCLEOTIDE SEQUENCE [LARGE SCALE GENOMIC DNA]</scope>
    <source>
        <strain evidence="4">NM-5</strain>
    </source>
</reference>
<dbReference type="STRING" id="690879.TSACC_21128"/>
<keyword evidence="1" id="KW-0472">Membrane</keyword>
<feature type="chain" id="PRO_5007524755" evidence="2">
    <location>
        <begin position="24"/>
        <end position="249"/>
    </location>
</feature>
<feature type="transmembrane region" description="Helical" evidence="1">
    <location>
        <begin position="211"/>
        <end position="237"/>
    </location>
</feature>
<feature type="signal peptide" evidence="2">
    <location>
        <begin position="1"/>
        <end position="23"/>
    </location>
</feature>
<evidence type="ECO:0000313" key="3">
    <source>
        <dbReference type="EMBL" id="GAT32727.1"/>
    </source>
</evidence>
<gene>
    <name evidence="3" type="ORF">TSACC_21128</name>
</gene>
<keyword evidence="2" id="KW-0732">Signal</keyword>
<sequence>MKHTFLLPVVALFTLASAPAVHAQLITSVSSTAPATDVAISFTTANYSATSVNTVGMGWKGDTGSRRDMGQTFTTTTSFLLDRITVQLQFVGTSAPGANYSLSLYEFPSAGSLTASSTVGTWTGTLPGSSTLAPATYTFSNGTVGPFLTFDMPNVTLSASTTYGFVLSFTTLASNESLNFWTKGGGAYAGGQQIQTGTAGATTFTSSGNDVLFYVQAVPEGSTFAMVLGGALLLFWVRRLRRTASPASR</sequence>
<organism evidence="3 4">
    <name type="scientific">Terrimicrobium sacchariphilum</name>
    <dbReference type="NCBI Taxonomy" id="690879"/>
    <lineage>
        <taxon>Bacteria</taxon>
        <taxon>Pseudomonadati</taxon>
        <taxon>Verrucomicrobiota</taxon>
        <taxon>Terrimicrobiia</taxon>
        <taxon>Terrimicrobiales</taxon>
        <taxon>Terrimicrobiaceae</taxon>
        <taxon>Terrimicrobium</taxon>
    </lineage>
</organism>
<evidence type="ECO:0000256" key="1">
    <source>
        <dbReference type="SAM" id="Phobius"/>
    </source>
</evidence>